<name>A0A9N9VHU1_9HYPO</name>
<reference evidence="3" key="1">
    <citation type="submission" date="2021-10" db="EMBL/GenBank/DDBJ databases">
        <authorList>
            <person name="Piombo E."/>
        </authorList>
    </citation>
    <scope>NUCLEOTIDE SEQUENCE</scope>
</reference>
<feature type="domain" description="JmjC" evidence="2">
    <location>
        <begin position="297"/>
        <end position="475"/>
    </location>
</feature>
<dbReference type="PROSITE" id="PS51184">
    <property type="entry name" value="JMJC"/>
    <property type="match status" value="1"/>
</dbReference>
<evidence type="ECO:0000259" key="2">
    <source>
        <dbReference type="PROSITE" id="PS51184"/>
    </source>
</evidence>
<sequence>METKVSGPGRIDEALLPGTMLKSNQNQKPRVKSLPTANSVVIDLTGGPDSDNDNNNNNNNNNNNDDDDDDDNDNGSGSSSGPAASSPTTSPPTTKSTNKEPCGTPTEKNSKGKPIGQGTSHDNNNHNNRRKSAGPPRPTGVKKKPRKSAKSKSLGSAVEAHAAQQASPPRANARTEVVNLSMQPEELKEFPRVLARVAGTDARAQGVFKITLPLESRRLGYVTTWRPKSYLEYSSQGLGNGLSRVELRYTKNTTHIGGFNGRSEDPPSLLELVKKQEDRLASDRLSGLQYRVGVPLRSDNERRGMGLPPKSPIHPLDGSRLAQTPRCIDGIHNPRCYETDTAQGTPFVMSLEECNLHLVHYLYEGRRVWICISPGAREQFEARLRQEIARVRGEDAETLRCGQFARHARLYFNRSLLEDWGIEYTIVDQKAGEVVVLLPGTYHQGFTPGYTRAEAINYADEKWAPSKLPWCDSSCPEYPIDPHDMYFDVVDARAPEASIDRGGGTGRADEHQLRSEKGQDPAIATNLGRSLTPYGRELVQAFNNNNLDLDSVGKARVLQLILQCEWPYSDDIKRGSDDAARKARLFASVARVKMVRRSMGELKSRVGSALGRTGAYQRALQEVAETHNCSADDFEKLINQGVMLEKMVNALGMHILLTLPIREVKAINFALFPGDDLQQPLLRKPIQASR</sequence>
<protein>
    <recommendedName>
        <fullName evidence="2">JmjC domain-containing protein</fullName>
    </recommendedName>
</protein>
<dbReference type="GO" id="GO:0010468">
    <property type="term" value="P:regulation of gene expression"/>
    <property type="evidence" value="ECO:0007669"/>
    <property type="project" value="TreeGrafter"/>
</dbReference>
<dbReference type="GO" id="GO:0051864">
    <property type="term" value="F:histone H3K36 demethylase activity"/>
    <property type="evidence" value="ECO:0007669"/>
    <property type="project" value="TreeGrafter"/>
</dbReference>
<dbReference type="InterPro" id="IPR003347">
    <property type="entry name" value="JmjC_dom"/>
</dbReference>
<dbReference type="PANTHER" id="PTHR10694">
    <property type="entry name" value="LYSINE-SPECIFIC DEMETHYLASE"/>
    <property type="match status" value="1"/>
</dbReference>
<feature type="region of interest" description="Disordered" evidence="1">
    <location>
        <begin position="1"/>
        <end position="174"/>
    </location>
</feature>
<feature type="region of interest" description="Disordered" evidence="1">
    <location>
        <begin position="299"/>
        <end position="319"/>
    </location>
</feature>
<feature type="compositionally biased region" description="Low complexity" evidence="1">
    <location>
        <begin position="74"/>
        <end position="94"/>
    </location>
</feature>
<dbReference type="PANTHER" id="PTHR10694:SF7">
    <property type="entry name" value="[HISTONE H3]-TRIMETHYL-L-LYSINE(9) DEMETHYLASE"/>
    <property type="match status" value="1"/>
</dbReference>
<proteinExistence type="predicted"/>
<organism evidence="3 4">
    <name type="scientific">Clonostachys rhizophaga</name>
    <dbReference type="NCBI Taxonomy" id="160324"/>
    <lineage>
        <taxon>Eukaryota</taxon>
        <taxon>Fungi</taxon>
        <taxon>Dikarya</taxon>
        <taxon>Ascomycota</taxon>
        <taxon>Pezizomycotina</taxon>
        <taxon>Sordariomycetes</taxon>
        <taxon>Hypocreomycetidae</taxon>
        <taxon>Hypocreales</taxon>
        <taxon>Bionectriaceae</taxon>
        <taxon>Clonostachys</taxon>
    </lineage>
</organism>
<evidence type="ECO:0000313" key="3">
    <source>
        <dbReference type="EMBL" id="CAH0023406.1"/>
    </source>
</evidence>
<dbReference type="OrthoDB" id="4808463at2759"/>
<dbReference type="Pfam" id="PF02373">
    <property type="entry name" value="JmjC"/>
    <property type="match status" value="1"/>
</dbReference>
<feature type="compositionally biased region" description="Acidic residues" evidence="1">
    <location>
        <begin position="64"/>
        <end position="73"/>
    </location>
</feature>
<feature type="compositionally biased region" description="Basic residues" evidence="1">
    <location>
        <begin position="140"/>
        <end position="150"/>
    </location>
</feature>
<feature type="compositionally biased region" description="Basic and acidic residues" evidence="1">
    <location>
        <begin position="507"/>
        <end position="519"/>
    </location>
</feature>
<dbReference type="AlphaFoldDB" id="A0A9N9VHU1"/>
<dbReference type="GO" id="GO:0032454">
    <property type="term" value="F:histone H3K9 demethylase activity"/>
    <property type="evidence" value="ECO:0007669"/>
    <property type="project" value="TreeGrafter"/>
</dbReference>
<dbReference type="Proteomes" id="UP000696573">
    <property type="component" value="Unassembled WGS sequence"/>
</dbReference>
<dbReference type="SMART" id="SM00558">
    <property type="entry name" value="JmjC"/>
    <property type="match status" value="1"/>
</dbReference>
<accession>A0A9N9VHU1</accession>
<feature type="compositionally biased region" description="Polar residues" evidence="1">
    <location>
        <begin position="117"/>
        <end position="126"/>
    </location>
</feature>
<comment type="caution">
    <text evidence="3">The sequence shown here is derived from an EMBL/GenBank/DDBJ whole genome shotgun (WGS) entry which is preliminary data.</text>
</comment>
<dbReference type="GO" id="GO:0000785">
    <property type="term" value="C:chromatin"/>
    <property type="evidence" value="ECO:0007669"/>
    <property type="project" value="TreeGrafter"/>
</dbReference>
<feature type="compositionally biased region" description="Low complexity" evidence="1">
    <location>
        <begin position="45"/>
        <end position="63"/>
    </location>
</feature>
<dbReference type="GO" id="GO:0005634">
    <property type="term" value="C:nucleus"/>
    <property type="evidence" value="ECO:0007669"/>
    <property type="project" value="TreeGrafter"/>
</dbReference>
<dbReference type="SUPFAM" id="SSF51197">
    <property type="entry name" value="Clavaminate synthase-like"/>
    <property type="match status" value="1"/>
</dbReference>
<evidence type="ECO:0000313" key="4">
    <source>
        <dbReference type="Proteomes" id="UP000696573"/>
    </source>
</evidence>
<dbReference type="Gene3D" id="2.60.120.650">
    <property type="entry name" value="Cupin"/>
    <property type="match status" value="1"/>
</dbReference>
<evidence type="ECO:0000256" key="1">
    <source>
        <dbReference type="SAM" id="MobiDB-lite"/>
    </source>
</evidence>
<feature type="region of interest" description="Disordered" evidence="1">
    <location>
        <begin position="497"/>
        <end position="524"/>
    </location>
</feature>
<keyword evidence="4" id="KW-1185">Reference proteome</keyword>
<gene>
    <name evidence="3" type="ORF">CRHIZ90672A_00010850</name>
</gene>
<dbReference type="EMBL" id="CABFNQ020000692">
    <property type="protein sequence ID" value="CAH0023406.1"/>
    <property type="molecule type" value="Genomic_DNA"/>
</dbReference>